<gene>
    <name evidence="2" type="ORF">LAZ67_20001565</name>
</gene>
<evidence type="ECO:0008006" key="4">
    <source>
        <dbReference type="Google" id="ProtNLM"/>
    </source>
</evidence>
<evidence type="ECO:0000313" key="3">
    <source>
        <dbReference type="Proteomes" id="UP001235939"/>
    </source>
</evidence>
<evidence type="ECO:0000256" key="1">
    <source>
        <dbReference type="SAM" id="MobiDB-lite"/>
    </source>
</evidence>
<name>A0ABY6LK86_9ARAC</name>
<dbReference type="Proteomes" id="UP001235939">
    <property type="component" value="Chromosome 20"/>
</dbReference>
<organism evidence="2 3">
    <name type="scientific">Cordylochernes scorpioides</name>
    <dbReference type="NCBI Taxonomy" id="51811"/>
    <lineage>
        <taxon>Eukaryota</taxon>
        <taxon>Metazoa</taxon>
        <taxon>Ecdysozoa</taxon>
        <taxon>Arthropoda</taxon>
        <taxon>Chelicerata</taxon>
        <taxon>Arachnida</taxon>
        <taxon>Pseudoscorpiones</taxon>
        <taxon>Cheliferoidea</taxon>
        <taxon>Chernetidae</taxon>
        <taxon>Cordylochernes</taxon>
    </lineage>
</organism>
<dbReference type="EMBL" id="CP092882">
    <property type="protein sequence ID" value="UYV81573.1"/>
    <property type="molecule type" value="Genomic_DNA"/>
</dbReference>
<feature type="compositionally biased region" description="Basic and acidic residues" evidence="1">
    <location>
        <begin position="320"/>
        <end position="338"/>
    </location>
</feature>
<protein>
    <recommendedName>
        <fullName evidence="4">CCHC-type domain-containing protein</fullName>
    </recommendedName>
</protein>
<reference evidence="2 3" key="1">
    <citation type="submission" date="2022-01" db="EMBL/GenBank/DDBJ databases">
        <title>A chromosomal length assembly of Cordylochernes scorpioides.</title>
        <authorList>
            <person name="Zeh D."/>
            <person name="Zeh J."/>
        </authorList>
    </citation>
    <scope>NUCLEOTIDE SEQUENCE [LARGE SCALE GENOMIC DNA]</scope>
    <source>
        <strain evidence="2">IN4F17</strain>
        <tissue evidence="2">Whole Body</tissue>
    </source>
</reference>
<feature type="compositionally biased region" description="Polar residues" evidence="1">
    <location>
        <begin position="360"/>
        <end position="377"/>
    </location>
</feature>
<keyword evidence="3" id="KW-1185">Reference proteome</keyword>
<proteinExistence type="predicted"/>
<evidence type="ECO:0000313" key="2">
    <source>
        <dbReference type="EMBL" id="UYV81573.1"/>
    </source>
</evidence>
<feature type="region of interest" description="Disordered" evidence="1">
    <location>
        <begin position="306"/>
        <end position="382"/>
    </location>
</feature>
<sequence>MASSSGTTFSKLPYRKRADKIVVGNFPIASRDLEIVAALRTYCRVVFLTHEVVQSASPIAQTSNILSKSHLNTEILPHQSTNDEENINMQGPKIHFTSEERKKFEENRKNTYERRNNAIKATIQFKPIQDASEEHLIAIADIIGYENIHSIGKINGQAIVSVANVEMAELLLAKGFKIRSEVILPSPLFRTSKKYILSGVLSFIQDKDIEKALEPYGHMISIRPIPFSTENPLLKHLSSLRREIVFKTKENTEIPAIISINYMDQIFKFFIGEGVTCTGCRRRGHIKTQCPFDPKIRSKVTKTFSEALRPLPQPDLPPTTEREPTLDPKDLETKKRTLEVSMNGDKSSNVKCERGKRPKSSFTGQEPNTKTYSPQTTDMEEDVTSKDEVPITGTLSPLQNSKYNINVEEIPRSEKSLESLTSTTSSQQDEELVECEMCNYQGLGLTNVERPREESVPAKVASRPPWPARMTFEDCMDRLLDLFKELNSGTILKPILQWTDEELILFAVLSPEYYREKFLKTPPEHKIILADFLGTAIERVRGGDRTILKKNTFFRKYLGC</sequence>
<accession>A0ABY6LK86</accession>